<proteinExistence type="predicted"/>
<dbReference type="Gene3D" id="3.90.110.10">
    <property type="entry name" value="Lactate dehydrogenase/glycoside hydrolase, family 4, C-terminal"/>
    <property type="match status" value="1"/>
</dbReference>
<evidence type="ECO:0000313" key="2">
    <source>
        <dbReference type="Proteomes" id="UP001438112"/>
    </source>
</evidence>
<accession>A0ABP9ZGU7</accession>
<organism evidence="1 2">
    <name type="scientific">Apilactobacillus apinorum</name>
    <dbReference type="NCBI Taxonomy" id="1218495"/>
    <lineage>
        <taxon>Bacteria</taxon>
        <taxon>Bacillati</taxon>
        <taxon>Bacillota</taxon>
        <taxon>Bacilli</taxon>
        <taxon>Lactobacillales</taxon>
        <taxon>Lactobacillaceae</taxon>
        <taxon>Apilactobacillus</taxon>
    </lineage>
</organism>
<keyword evidence="2" id="KW-1185">Reference proteome</keyword>
<name>A0ABP9ZGU7_9LACO</name>
<dbReference type="RefSeq" id="WP_353317430.1">
    <property type="nucleotide sequence ID" value="NZ_BAABVV010000024.1"/>
</dbReference>
<evidence type="ECO:0000313" key="1">
    <source>
        <dbReference type="EMBL" id="GAA6114013.1"/>
    </source>
</evidence>
<protein>
    <submittedName>
        <fullName evidence="1">Lactate dehydrogenase</fullName>
    </submittedName>
</protein>
<dbReference type="InterPro" id="IPR015955">
    <property type="entry name" value="Lactate_DH/Glyco_Ohase_4_C"/>
</dbReference>
<comment type="caution">
    <text evidence="1">The sequence shown here is derived from an EMBL/GenBank/DDBJ whole genome shotgun (WGS) entry which is preliminary data.</text>
</comment>
<sequence length="308" mass="34972">MNTNLVVDGDQDRIKALVECMLFIDYPVQLTILNHNMDDFITNIKSRLLCENFDVSIDDDNADYHDFDGFMYLYPFPEDDLDDKEDIVNFLSPYLDQFRTSLNLAIKGGFSGKILINGYYDEILNYFATKFSGKDPNTVISTGLLGKTLLLKHLLRRYFNISLSDINVSVVGNQSTNLITWSRAYIGQSPILSYLANPNNLFSTEIFAKAEEILSQNHFDEVVQMKAILMILDAIFMEKPCLASVGHVVNFHDEVTAVSEPVMLNHTGMVSTVELVLSDKENHIYLESKQEVIDIINLIVEGSREQNE</sequence>
<dbReference type="Proteomes" id="UP001438112">
    <property type="component" value="Unassembled WGS sequence"/>
</dbReference>
<dbReference type="SUPFAM" id="SSF56327">
    <property type="entry name" value="LDH C-terminal domain-like"/>
    <property type="match status" value="1"/>
</dbReference>
<gene>
    <name evidence="1" type="ORF">AP20H10_03760</name>
</gene>
<reference evidence="1 2" key="1">
    <citation type="submission" date="2024-03" db="EMBL/GenBank/DDBJ databases">
        <title>Inconsistent identification of Apilactobacillus kunkeei-related strains obtained by well-developed overall genome related indices.</title>
        <authorList>
            <person name="Maeno S."/>
            <person name="Endo A."/>
        </authorList>
    </citation>
    <scope>NUCLEOTIDE SEQUENCE [LARGE SCALE GENOMIC DNA]</scope>
    <source>
        <strain evidence="1 2">20H-10</strain>
    </source>
</reference>
<dbReference type="EMBL" id="BAABVV010000024">
    <property type="protein sequence ID" value="GAA6114013.1"/>
    <property type="molecule type" value="Genomic_DNA"/>
</dbReference>